<dbReference type="SUPFAM" id="SSF102588">
    <property type="entry name" value="LmbE-like"/>
    <property type="match status" value="1"/>
</dbReference>
<dbReference type="PANTHER" id="PTHR12993:SF11">
    <property type="entry name" value="N-ACETYLGLUCOSAMINYL-PHOSPHATIDYLINOSITOL DE-N-ACETYLASE"/>
    <property type="match status" value="1"/>
</dbReference>
<dbReference type="InterPro" id="IPR003737">
    <property type="entry name" value="GlcNAc_PI_deacetylase-related"/>
</dbReference>
<dbReference type="GO" id="GO:0016811">
    <property type="term" value="F:hydrolase activity, acting on carbon-nitrogen (but not peptide) bonds, in linear amides"/>
    <property type="evidence" value="ECO:0007669"/>
    <property type="project" value="TreeGrafter"/>
</dbReference>
<evidence type="ECO:0008006" key="3">
    <source>
        <dbReference type="Google" id="ProtNLM"/>
    </source>
</evidence>
<reference evidence="1 2" key="1">
    <citation type="submission" date="2015-10" db="EMBL/GenBank/DDBJ databases">
        <title>Erysipelothrix larvae sp. LV19 isolated from the larval gut of the rhinoceros beetle, Trypoxylus dichotomus.</title>
        <authorList>
            <person name="Lim S."/>
            <person name="Kim B.-C."/>
        </authorList>
    </citation>
    <scope>NUCLEOTIDE SEQUENCE [LARGE SCALE GENOMIC DNA]</scope>
    <source>
        <strain evidence="1 2">LV19</strain>
    </source>
</reference>
<organism evidence="1 2">
    <name type="scientific">Erysipelothrix larvae</name>
    <dbReference type="NCBI Taxonomy" id="1514105"/>
    <lineage>
        <taxon>Bacteria</taxon>
        <taxon>Bacillati</taxon>
        <taxon>Bacillota</taxon>
        <taxon>Erysipelotrichia</taxon>
        <taxon>Erysipelotrichales</taxon>
        <taxon>Erysipelotrichaceae</taxon>
        <taxon>Erysipelothrix</taxon>
    </lineage>
</organism>
<proteinExistence type="predicted"/>
<dbReference type="RefSeq" id="WP_067633499.1">
    <property type="nucleotide sequence ID" value="NZ_CP013213.1"/>
</dbReference>
<sequence length="248" mass="27735">MLDYPTLDDIKSALFVQPHPDDNEIGAGGTMAYLVQKGIPVYSVSVTKGDGGSDEHSPEALASIRALEAQHASDILGVTYLGDLGYTNTNPGTISSICEDIVNIMRTHHIQTLISVDPDLDNECHPVHLTVGRAVNEAFVRCPQRYYPFHEHRIHDDAYHPEILGHYFTKHDNTIVGIDAVYTQKMDAIRAHSSQVNEAFLQQLNTLYQAYAIGTPYTYAERLKLLYPIHTHCFAIRDELLESLMESL</sequence>
<dbReference type="KEGG" id="erl:AOC36_08925"/>
<evidence type="ECO:0000313" key="1">
    <source>
        <dbReference type="EMBL" id="AMC94106.1"/>
    </source>
</evidence>
<accession>A0A0X8H117</accession>
<dbReference type="STRING" id="1514105.AOC36_08925"/>
<dbReference type="EMBL" id="CP013213">
    <property type="protein sequence ID" value="AMC94106.1"/>
    <property type="molecule type" value="Genomic_DNA"/>
</dbReference>
<dbReference type="InterPro" id="IPR024078">
    <property type="entry name" value="LmbE-like_dom_sf"/>
</dbReference>
<gene>
    <name evidence="1" type="ORF">AOC36_08925</name>
</gene>
<dbReference type="AlphaFoldDB" id="A0A0X8H117"/>
<name>A0A0X8H117_9FIRM</name>
<dbReference type="Pfam" id="PF02585">
    <property type="entry name" value="PIG-L"/>
    <property type="match status" value="1"/>
</dbReference>
<dbReference type="OrthoDB" id="9790023at2"/>
<dbReference type="PANTHER" id="PTHR12993">
    <property type="entry name" value="N-ACETYLGLUCOSAMINYL-PHOSPHATIDYLINOSITOL DE-N-ACETYLASE-RELATED"/>
    <property type="match status" value="1"/>
</dbReference>
<protein>
    <recommendedName>
        <fullName evidence="3">GlcNAc-PI de-N-acetylase</fullName>
    </recommendedName>
</protein>
<keyword evidence="2" id="KW-1185">Reference proteome</keyword>
<dbReference type="Proteomes" id="UP000063781">
    <property type="component" value="Chromosome"/>
</dbReference>
<evidence type="ECO:0000313" key="2">
    <source>
        <dbReference type="Proteomes" id="UP000063781"/>
    </source>
</evidence>
<dbReference type="Gene3D" id="3.40.50.10320">
    <property type="entry name" value="LmbE-like"/>
    <property type="match status" value="1"/>
</dbReference>